<dbReference type="InterPro" id="IPR052925">
    <property type="entry name" value="Phage_Integrase-like_Recomb"/>
</dbReference>
<evidence type="ECO:0000259" key="3">
    <source>
        <dbReference type="PROSITE" id="PS51898"/>
    </source>
</evidence>
<dbReference type="InterPro" id="IPR010998">
    <property type="entry name" value="Integrase_recombinase_N"/>
</dbReference>
<dbReference type="Gene3D" id="1.10.150.130">
    <property type="match status" value="1"/>
</dbReference>
<dbReference type="PANTHER" id="PTHR34605:SF3">
    <property type="entry name" value="P CELL-TYPE AGGLUTINATION PROTEIN MAP4-LIKE-RELATED"/>
    <property type="match status" value="1"/>
</dbReference>
<evidence type="ECO:0000313" key="4">
    <source>
        <dbReference type="EMBL" id="AUB85111.1"/>
    </source>
</evidence>
<name>A0A2K8UIV8_9GAMM</name>
<protein>
    <recommendedName>
        <fullName evidence="3">Tyr recombinase domain-containing protein</fullName>
    </recommendedName>
</protein>
<dbReference type="PROSITE" id="PS51898">
    <property type="entry name" value="TYR_RECOMBINASE"/>
    <property type="match status" value="1"/>
</dbReference>
<dbReference type="InterPro" id="IPR011010">
    <property type="entry name" value="DNA_brk_join_enz"/>
</dbReference>
<evidence type="ECO:0000256" key="2">
    <source>
        <dbReference type="ARBA" id="ARBA00023172"/>
    </source>
</evidence>
<dbReference type="Proteomes" id="UP000232638">
    <property type="component" value="Plasmid pTs417"/>
</dbReference>
<dbReference type="EMBL" id="CP020371">
    <property type="protein sequence ID" value="AUB85111.1"/>
    <property type="molecule type" value="Genomic_DNA"/>
</dbReference>
<dbReference type="PANTHER" id="PTHR34605">
    <property type="entry name" value="PHAGE_INTEGRASE DOMAIN-CONTAINING PROTEIN"/>
    <property type="match status" value="1"/>
</dbReference>
<dbReference type="CDD" id="cd00799">
    <property type="entry name" value="INT_Cre_C"/>
    <property type="match status" value="1"/>
</dbReference>
<dbReference type="SUPFAM" id="SSF56349">
    <property type="entry name" value="DNA breaking-rejoining enzymes"/>
    <property type="match status" value="1"/>
</dbReference>
<dbReference type="AlphaFoldDB" id="A0A2K8UIV8"/>
<dbReference type="InterPro" id="IPR002104">
    <property type="entry name" value="Integrase_catalytic"/>
</dbReference>
<geneLocation type="plasmid" evidence="5">
    <name>pts417</name>
</geneLocation>
<gene>
    <name evidence="4" type="ORF">THSYN_29735</name>
</gene>
<dbReference type="InterPro" id="IPR013762">
    <property type="entry name" value="Integrase-like_cat_sf"/>
</dbReference>
<keyword evidence="1" id="KW-0238">DNA-binding</keyword>
<dbReference type="GO" id="GO:0003677">
    <property type="term" value="F:DNA binding"/>
    <property type="evidence" value="ECO:0007669"/>
    <property type="project" value="UniProtKB-KW"/>
</dbReference>
<dbReference type="Gene3D" id="1.10.443.10">
    <property type="entry name" value="Intergrase catalytic core"/>
    <property type="match status" value="1"/>
</dbReference>
<keyword evidence="2" id="KW-0233">DNA recombination</keyword>
<reference evidence="4 5" key="1">
    <citation type="submission" date="2017-03" db="EMBL/GenBank/DDBJ databases">
        <title>Complete genome sequence of Candidatus 'Thiodictyon syntrophicum' sp. nov. strain Cad16T, a photolithoautotroph purple sulfur bacterium isolated from an alpine meromictic lake.</title>
        <authorList>
            <person name="Luedin S.M."/>
            <person name="Pothier J.F."/>
            <person name="Danza F."/>
            <person name="Storelli N."/>
            <person name="Wittwer M."/>
            <person name="Tonolla M."/>
        </authorList>
    </citation>
    <scope>NUCLEOTIDE SEQUENCE [LARGE SCALE GENOMIC DNA]</scope>
    <source>
        <strain evidence="4 5">Cad16T</strain>
        <plasmid evidence="5">Plasmid pts417</plasmid>
    </source>
</reference>
<proteinExistence type="predicted"/>
<accession>A0A2K8UIV8</accession>
<keyword evidence="4" id="KW-0614">Plasmid</keyword>
<feature type="domain" description="Tyr recombinase" evidence="3">
    <location>
        <begin position="120"/>
        <end position="326"/>
    </location>
</feature>
<evidence type="ECO:0000313" key="5">
    <source>
        <dbReference type="Proteomes" id="UP000232638"/>
    </source>
</evidence>
<organism evidence="4 5">
    <name type="scientific">Candidatus Thiodictyon syntrophicum</name>
    <dbReference type="NCBI Taxonomy" id="1166950"/>
    <lineage>
        <taxon>Bacteria</taxon>
        <taxon>Pseudomonadati</taxon>
        <taxon>Pseudomonadota</taxon>
        <taxon>Gammaproteobacteria</taxon>
        <taxon>Chromatiales</taxon>
        <taxon>Chromatiaceae</taxon>
        <taxon>Thiodictyon</taxon>
    </lineage>
</organism>
<dbReference type="GO" id="GO:0015074">
    <property type="term" value="P:DNA integration"/>
    <property type="evidence" value="ECO:0007669"/>
    <property type="project" value="InterPro"/>
</dbReference>
<sequence>MGSALAGERLAELPGLRLDVGEGPLQAHAVGAQCARLGRMARLSVLYQGARLRVQLTRQSGDRGAQRRAQQLLVIPLKLRLAALAQWHRDQGFVDPTKAPLVRRVLKGIGALHPARAQRALPLPLAELTRIDAWLAAEIARASAPGERAGWLRATRDRALILLGFWRAFRSDELSRLCIQDIEAVPGEGMTLYLPRTKTDRHAQGTTFKVAALSRLCPVAAYVAWIDAAGLTDGPVFRRIGPDGHLGTTGFHPNSLVPVLRKRFTDAGVAEPDRYSGHSLRRGFATWANAHQWDVKDLMEYVGWKDPASAMRYIERADAFGRHRIELGLAGEGPATMLVAERETT</sequence>
<keyword evidence="5" id="KW-1185">Reference proteome</keyword>
<dbReference type="KEGG" id="tsy:THSYN_29735"/>
<evidence type="ECO:0000256" key="1">
    <source>
        <dbReference type="ARBA" id="ARBA00023125"/>
    </source>
</evidence>
<dbReference type="Pfam" id="PF00589">
    <property type="entry name" value="Phage_integrase"/>
    <property type="match status" value="1"/>
</dbReference>
<dbReference type="SUPFAM" id="SSF47823">
    <property type="entry name" value="lambda integrase-like, N-terminal domain"/>
    <property type="match status" value="1"/>
</dbReference>
<dbReference type="GO" id="GO:0006310">
    <property type="term" value="P:DNA recombination"/>
    <property type="evidence" value="ECO:0007669"/>
    <property type="project" value="UniProtKB-KW"/>
</dbReference>